<dbReference type="InterPro" id="IPR029058">
    <property type="entry name" value="AB_hydrolase_fold"/>
</dbReference>
<dbReference type="Proteomes" id="UP000538666">
    <property type="component" value="Unassembled WGS sequence"/>
</dbReference>
<accession>A0A841JTD7</accession>
<evidence type="ECO:0000313" key="3">
    <source>
        <dbReference type="Proteomes" id="UP000538666"/>
    </source>
</evidence>
<keyword evidence="3" id="KW-1185">Reference proteome</keyword>
<dbReference type="InterPro" id="IPR000073">
    <property type="entry name" value="AB_hydrolase_1"/>
</dbReference>
<dbReference type="Gene3D" id="3.40.50.1820">
    <property type="entry name" value="alpha/beta hydrolase"/>
    <property type="match status" value="1"/>
</dbReference>
<dbReference type="PANTHER" id="PTHR43194">
    <property type="entry name" value="HYDROLASE ALPHA/BETA FOLD FAMILY"/>
    <property type="match status" value="1"/>
</dbReference>
<feature type="domain" description="AB hydrolase-1" evidence="1">
    <location>
        <begin position="10"/>
        <end position="177"/>
    </location>
</feature>
<reference evidence="2 3" key="1">
    <citation type="submission" date="2020-08" db="EMBL/GenBank/DDBJ databases">
        <title>Genomic Encyclopedia of Type Strains, Phase IV (KMG-IV): sequencing the most valuable type-strain genomes for metagenomic binning, comparative biology and taxonomic classification.</title>
        <authorList>
            <person name="Goeker M."/>
        </authorList>
    </citation>
    <scope>NUCLEOTIDE SEQUENCE [LARGE SCALE GENOMIC DNA]</scope>
    <source>
        <strain evidence="2 3">DSM 103733</strain>
    </source>
</reference>
<dbReference type="AlphaFoldDB" id="A0A841JTD7"/>
<name>A0A841JTD7_9BACT</name>
<evidence type="ECO:0000259" key="1">
    <source>
        <dbReference type="Pfam" id="PF12697"/>
    </source>
</evidence>
<organism evidence="2 3">
    <name type="scientific">Silvibacterium bohemicum</name>
    <dbReference type="NCBI Taxonomy" id="1577686"/>
    <lineage>
        <taxon>Bacteria</taxon>
        <taxon>Pseudomonadati</taxon>
        <taxon>Acidobacteriota</taxon>
        <taxon>Terriglobia</taxon>
        <taxon>Terriglobales</taxon>
        <taxon>Acidobacteriaceae</taxon>
        <taxon>Silvibacterium</taxon>
    </lineage>
</organism>
<evidence type="ECO:0000313" key="2">
    <source>
        <dbReference type="EMBL" id="MBB6144420.1"/>
    </source>
</evidence>
<dbReference type="PANTHER" id="PTHR43194:SF2">
    <property type="entry name" value="PEROXISOMAL MEMBRANE PROTEIN LPX1"/>
    <property type="match status" value="1"/>
</dbReference>
<comment type="caution">
    <text evidence="2">The sequence shown here is derived from an EMBL/GenBank/DDBJ whole genome shotgun (WGS) entry which is preliminary data.</text>
</comment>
<gene>
    <name evidence="2" type="ORF">HNQ77_002372</name>
</gene>
<dbReference type="InterPro" id="IPR050228">
    <property type="entry name" value="Carboxylesterase_BioH"/>
</dbReference>
<proteinExistence type="predicted"/>
<dbReference type="SUPFAM" id="SSF53474">
    <property type="entry name" value="alpha/beta-Hydrolases"/>
    <property type="match status" value="1"/>
</dbReference>
<sequence>MQTIKGLNLDRYVLVGHSMTGKVAAIVASKAEEYGIKGPEKLVLLTPTPLGVEPISQEMIDGLVHMERNKENCEKFVLSHSHAKLPQAIFDRTVEAVMQVNPDAWAAWLLHGTQEDWISRASPIKTETLIITAEYDPEWSAPVQNRLTVPHHQHARVTTIKGSGHLVPLEAPEALVATLREFVGN</sequence>
<dbReference type="EMBL" id="JACHEK010000004">
    <property type="protein sequence ID" value="MBB6144420.1"/>
    <property type="molecule type" value="Genomic_DNA"/>
</dbReference>
<dbReference type="Pfam" id="PF12697">
    <property type="entry name" value="Abhydrolase_6"/>
    <property type="match status" value="1"/>
</dbReference>
<protein>
    <submittedName>
        <fullName evidence="2">Pimeloyl-ACP methyl ester carboxylesterase</fullName>
    </submittedName>
</protein>